<feature type="transmembrane region" description="Helical" evidence="1">
    <location>
        <begin position="28"/>
        <end position="47"/>
    </location>
</feature>
<keyword evidence="1" id="KW-1133">Transmembrane helix</keyword>
<organism evidence="2 3">
    <name type="scientific">Vibrio eleionomae</name>
    <dbReference type="NCBI Taxonomy" id="2653505"/>
    <lineage>
        <taxon>Bacteria</taxon>
        <taxon>Pseudomonadati</taxon>
        <taxon>Pseudomonadota</taxon>
        <taxon>Gammaproteobacteria</taxon>
        <taxon>Vibrionales</taxon>
        <taxon>Vibrionaceae</taxon>
        <taxon>Vibrio</taxon>
    </lineage>
</organism>
<dbReference type="AlphaFoldDB" id="A0A7X4LLT8"/>
<evidence type="ECO:0000313" key="3">
    <source>
        <dbReference type="Proteomes" id="UP000462621"/>
    </source>
</evidence>
<gene>
    <name evidence="2" type="ORF">F9817_13915</name>
</gene>
<name>A0A7X4LLT8_9VIBR</name>
<evidence type="ECO:0000256" key="1">
    <source>
        <dbReference type="SAM" id="Phobius"/>
    </source>
</evidence>
<feature type="transmembrane region" description="Helical" evidence="1">
    <location>
        <begin position="59"/>
        <end position="79"/>
    </location>
</feature>
<dbReference type="InterPro" id="IPR021484">
    <property type="entry name" value="DUF3137"/>
</dbReference>
<keyword evidence="1" id="KW-0812">Transmembrane</keyword>
<keyword evidence="3" id="KW-1185">Reference proteome</keyword>
<dbReference type="Pfam" id="PF11335">
    <property type="entry name" value="DUF3137"/>
    <property type="match status" value="1"/>
</dbReference>
<proteinExistence type="predicted"/>
<dbReference type="Proteomes" id="UP000462621">
    <property type="component" value="Unassembled WGS sequence"/>
</dbReference>
<evidence type="ECO:0000313" key="2">
    <source>
        <dbReference type="EMBL" id="MZI94289.1"/>
    </source>
</evidence>
<keyword evidence="1" id="KW-0472">Membrane</keyword>
<comment type="caution">
    <text evidence="2">The sequence shown here is derived from an EMBL/GenBank/DDBJ whole genome shotgun (WGS) entry which is preliminary data.</text>
</comment>
<dbReference type="RefSeq" id="WP_161156559.1">
    <property type="nucleotide sequence ID" value="NZ_WEKT01000026.1"/>
</dbReference>
<reference evidence="2 3" key="1">
    <citation type="submission" date="2019-10" db="EMBL/GenBank/DDBJ databases">
        <title>Vibrio sp. nov. isolated from a shrimp pond.</title>
        <authorList>
            <person name="Gomez-Gil B."/>
            <person name="Enciso-Ibarra J."/>
            <person name="Enciso-Ibarra K."/>
            <person name="Bolan-Mejia C."/>
        </authorList>
    </citation>
    <scope>NUCLEOTIDE SEQUENCE [LARGE SCALE GENOMIC DNA]</scope>
    <source>
        <strain evidence="2 3">CAIM 722</strain>
    </source>
</reference>
<sequence>MNLQELEAAFETDYKPKLAPLDKRRTKAVMVMLIGILIFPIIGFIDYEIIRYNNYDPRIGLAIFGVAVFIYHSYFSSVWGDYRNHYKIQVMETMLATMFPNLEYTPNGHIESKLYKKSELYDHHFDSIQGEDYIEGNIGKTAIQFCELESKYKTTSQDSKGHTKTDWHTIFKGVFFIADFNKRFSSELFIVPEGGLFSSIGKMFGSDSNRMGTRVTLENPDFEKLFEVYGSDQTDARYILSPTLMERLVEFRRSFINPIRISFIDGKLFIAIESNVNHFEPSLFTPATSFSVVKEFYGQLKFLTDIVEDLDLNTRIWTKK</sequence>
<dbReference type="EMBL" id="WEKT01000026">
    <property type="protein sequence ID" value="MZI94289.1"/>
    <property type="molecule type" value="Genomic_DNA"/>
</dbReference>
<accession>A0A7X4LLT8</accession>
<protein>
    <submittedName>
        <fullName evidence="2">DUF3137 domain-containing protein</fullName>
    </submittedName>
</protein>